<evidence type="ECO:0000313" key="9">
    <source>
        <dbReference type="Proteomes" id="UP000838878"/>
    </source>
</evidence>
<evidence type="ECO:0000256" key="4">
    <source>
        <dbReference type="ARBA" id="ARBA00023125"/>
    </source>
</evidence>
<dbReference type="GO" id="GO:0042626">
    <property type="term" value="F:ATPase-coupled transmembrane transporter activity"/>
    <property type="evidence" value="ECO:0007669"/>
    <property type="project" value="TreeGrafter"/>
</dbReference>
<evidence type="ECO:0000259" key="7">
    <source>
        <dbReference type="PROSITE" id="PS50950"/>
    </source>
</evidence>
<reference evidence="8" key="1">
    <citation type="submission" date="2021-12" db="EMBL/GenBank/DDBJ databases">
        <authorList>
            <person name="Martin H S."/>
        </authorList>
    </citation>
    <scope>NUCLEOTIDE SEQUENCE</scope>
</reference>
<dbReference type="GO" id="GO:0008270">
    <property type="term" value="F:zinc ion binding"/>
    <property type="evidence" value="ECO:0007669"/>
    <property type="project" value="UniProtKB-KW"/>
</dbReference>
<dbReference type="EMBL" id="OV170230">
    <property type="protein sequence ID" value="CAH0715421.1"/>
    <property type="molecule type" value="Genomic_DNA"/>
</dbReference>
<evidence type="ECO:0000256" key="2">
    <source>
        <dbReference type="ARBA" id="ARBA00022771"/>
    </source>
</evidence>
<keyword evidence="4 5" id="KW-0238">DNA-binding</keyword>
<dbReference type="AlphaFoldDB" id="A0A8J9Y5E8"/>
<dbReference type="InterPro" id="IPR039421">
    <property type="entry name" value="Type_1_exporter"/>
</dbReference>
<keyword evidence="2 5" id="KW-0863">Zinc-finger</keyword>
<evidence type="ECO:0000256" key="3">
    <source>
        <dbReference type="ARBA" id="ARBA00022833"/>
    </source>
</evidence>
<evidence type="ECO:0000256" key="5">
    <source>
        <dbReference type="PROSITE-ProRule" id="PRU00309"/>
    </source>
</evidence>
<dbReference type="PROSITE" id="PS50950">
    <property type="entry name" value="ZF_THAP"/>
    <property type="match status" value="1"/>
</dbReference>
<organism evidence="8 9">
    <name type="scientific">Brenthis ino</name>
    <name type="common">lesser marbled fritillary</name>
    <dbReference type="NCBI Taxonomy" id="405034"/>
    <lineage>
        <taxon>Eukaryota</taxon>
        <taxon>Metazoa</taxon>
        <taxon>Ecdysozoa</taxon>
        <taxon>Arthropoda</taxon>
        <taxon>Hexapoda</taxon>
        <taxon>Insecta</taxon>
        <taxon>Pterygota</taxon>
        <taxon>Neoptera</taxon>
        <taxon>Endopterygota</taxon>
        <taxon>Lepidoptera</taxon>
        <taxon>Glossata</taxon>
        <taxon>Ditrysia</taxon>
        <taxon>Papilionoidea</taxon>
        <taxon>Nymphalidae</taxon>
        <taxon>Heliconiinae</taxon>
        <taxon>Argynnini</taxon>
        <taxon>Brenthis</taxon>
    </lineage>
</organism>
<dbReference type="GO" id="GO:0005886">
    <property type="term" value="C:plasma membrane"/>
    <property type="evidence" value="ECO:0007669"/>
    <property type="project" value="TreeGrafter"/>
</dbReference>
<keyword evidence="9" id="KW-1185">Reference proteome</keyword>
<dbReference type="SUPFAM" id="SSF52540">
    <property type="entry name" value="P-loop containing nucleoside triphosphate hydrolases"/>
    <property type="match status" value="1"/>
</dbReference>
<evidence type="ECO:0000256" key="6">
    <source>
        <dbReference type="SAM" id="MobiDB-lite"/>
    </source>
</evidence>
<evidence type="ECO:0000313" key="8">
    <source>
        <dbReference type="EMBL" id="CAH0715421.1"/>
    </source>
</evidence>
<dbReference type="PANTHER" id="PTHR24222">
    <property type="entry name" value="ABC TRANSPORTER B FAMILY"/>
    <property type="match status" value="1"/>
</dbReference>
<keyword evidence="1" id="KW-0479">Metal-binding</keyword>
<feature type="compositionally biased region" description="Basic and acidic residues" evidence="6">
    <location>
        <begin position="348"/>
        <end position="370"/>
    </location>
</feature>
<dbReference type="OrthoDB" id="7683421at2759"/>
<evidence type="ECO:0000256" key="1">
    <source>
        <dbReference type="ARBA" id="ARBA00022723"/>
    </source>
</evidence>
<keyword evidence="3" id="KW-0862">Zinc</keyword>
<name>A0A8J9Y5E8_9NEOP</name>
<dbReference type="Proteomes" id="UP000838878">
    <property type="component" value="Chromosome 10"/>
</dbReference>
<dbReference type="SMART" id="SM00980">
    <property type="entry name" value="THAP"/>
    <property type="match status" value="1"/>
</dbReference>
<dbReference type="GO" id="GO:0003677">
    <property type="term" value="F:DNA binding"/>
    <property type="evidence" value="ECO:0007669"/>
    <property type="project" value="UniProtKB-UniRule"/>
</dbReference>
<proteinExistence type="predicted"/>
<sequence>MGGCRCTYRNCTVKSDGKTHMFHYPVFEKVRCHQWLVNAQRLDFLNLKVSQLKNRVVCQHHFKEENFMNYKKDKLTFDAIPTENGPFCDPSKFEDQSKDFLKAYPNLILLEDIENEVIFNDKKANYSLKYGDFLTNGELMDSSSRHNYDISLTRGNTMKNERIINNEHHLSKTDIFKPRFTRLSLPTKNINKSPPQPTLIVPPYTDLSSQLKAGNEINQDLGIINTVQTNVLPNNSFQSNVLLNTVANNSVIKKEPKIKILSEKKIKIQGPLPIIGQLKKVSPSTTLNLPDKSNLALNMKEPVNIVSIEEPIHPVKIDAPLEASKKTNNKPSKKLKVLEVLDIEVDSPKTNKKDDENGQIKNEDKEDKSLHTPLKSQKIKTKITPERSAAIEEKRKFNMRMKDILESCLDNLDDPVKSKETSLIKAPKKPTVNDKNSVVSTHLAKDQNLPNVQDYTLAFLDDRMKKMEKTLLNKIEQNSHRIMEIKDSLNKSRKKESNGKRYAYIKTGGKRALDAAKAGRTCVVFTHRLSTARNDADVICVLSDGRVAESGIHSQLVQLRGLYCNLLAKGL</sequence>
<feature type="region of interest" description="Disordered" evidence="6">
    <location>
        <begin position="348"/>
        <end position="384"/>
    </location>
</feature>
<dbReference type="SUPFAM" id="SSF57716">
    <property type="entry name" value="Glucocorticoid receptor-like (DNA-binding domain)"/>
    <property type="match status" value="1"/>
</dbReference>
<dbReference type="SMART" id="SM00692">
    <property type="entry name" value="DM3"/>
    <property type="match status" value="1"/>
</dbReference>
<dbReference type="InterPro" id="IPR006612">
    <property type="entry name" value="THAP_Znf"/>
</dbReference>
<protein>
    <recommendedName>
        <fullName evidence="7">THAP-type domain-containing protein</fullName>
    </recommendedName>
</protein>
<dbReference type="Gene3D" id="3.40.50.300">
    <property type="entry name" value="P-loop containing nucleotide triphosphate hydrolases"/>
    <property type="match status" value="1"/>
</dbReference>
<feature type="non-terminal residue" evidence="8">
    <location>
        <position position="571"/>
    </location>
</feature>
<gene>
    <name evidence="8" type="ORF">BINO364_LOCUS2348</name>
</gene>
<accession>A0A8J9Y5E8</accession>
<dbReference type="InterPro" id="IPR027417">
    <property type="entry name" value="P-loop_NTPase"/>
</dbReference>
<feature type="domain" description="THAP-type" evidence="7">
    <location>
        <begin position="1"/>
        <end position="84"/>
    </location>
</feature>
<dbReference type="PANTHER" id="PTHR24222:SF79">
    <property type="entry name" value="ATP BINDING CASSETTE SUBFAMILY B"/>
    <property type="match status" value="1"/>
</dbReference>
<dbReference type="Pfam" id="PF05485">
    <property type="entry name" value="THAP"/>
    <property type="match status" value="1"/>
</dbReference>